<comment type="caution">
    <text evidence="3">The sequence shown here is derived from an EMBL/GenBank/DDBJ whole genome shotgun (WGS) entry which is preliminary data.</text>
</comment>
<proteinExistence type="predicted"/>
<dbReference type="InterPro" id="IPR029068">
    <property type="entry name" value="Glyas_Bleomycin-R_OHBP_Dase"/>
</dbReference>
<dbReference type="Pfam" id="PF18029">
    <property type="entry name" value="Glyoxalase_6"/>
    <property type="match status" value="1"/>
</dbReference>
<evidence type="ECO:0000313" key="3">
    <source>
        <dbReference type="EMBL" id="CAH9417869.1"/>
    </source>
</evidence>
<dbReference type="EMBL" id="CAKXYP010000015">
    <property type="protein sequence ID" value="CAH9417869.1"/>
    <property type="molecule type" value="Genomic_DNA"/>
</dbReference>
<organism evidence="3 4">
    <name type="scientific">Streptomyces globisporus</name>
    <dbReference type="NCBI Taxonomy" id="1908"/>
    <lineage>
        <taxon>Bacteria</taxon>
        <taxon>Bacillati</taxon>
        <taxon>Actinomycetota</taxon>
        <taxon>Actinomycetes</taxon>
        <taxon>Kitasatosporales</taxon>
        <taxon>Streptomycetaceae</taxon>
        <taxon>Streptomyces</taxon>
    </lineage>
</organism>
<evidence type="ECO:0000256" key="1">
    <source>
        <dbReference type="SAM" id="MobiDB-lite"/>
    </source>
</evidence>
<sequence length="135" mass="15063">MTDTPNTTGSRMRINALIVDATDPERLAAFWSELLGRPIVDRSGPYVWLRREHGLGLGFQRTDAPRRSKNRMHFDVSAPDPATEQRRVEALGGRRPEGYDDGGFLVMGDPEGNEFCIIPEGPFELDGEGRTDYLG</sequence>
<evidence type="ECO:0000313" key="4">
    <source>
        <dbReference type="Proteomes" id="UP001154015"/>
    </source>
</evidence>
<dbReference type="RefSeq" id="WP_050501764.1">
    <property type="nucleotide sequence ID" value="NZ_BMTG01000006.1"/>
</dbReference>
<feature type="compositionally biased region" description="Basic and acidic residues" evidence="1">
    <location>
        <begin position="83"/>
        <end position="98"/>
    </location>
</feature>
<keyword evidence="4" id="KW-1185">Reference proteome</keyword>
<dbReference type="PANTHER" id="PTHR35908">
    <property type="entry name" value="HYPOTHETICAL FUSION PROTEIN"/>
    <property type="match status" value="1"/>
</dbReference>
<feature type="region of interest" description="Disordered" evidence="1">
    <location>
        <begin position="60"/>
        <end position="104"/>
    </location>
</feature>
<dbReference type="PANTHER" id="PTHR35908:SF1">
    <property type="entry name" value="CONSERVED PROTEIN"/>
    <property type="match status" value="1"/>
</dbReference>
<dbReference type="InterPro" id="IPR041581">
    <property type="entry name" value="Glyoxalase_6"/>
</dbReference>
<name>A0ABM9H2P2_STRGL</name>
<feature type="domain" description="Glyoxalase-like" evidence="2">
    <location>
        <begin position="17"/>
        <end position="118"/>
    </location>
</feature>
<accession>A0ABM9H2P2</accession>
<reference evidence="3" key="1">
    <citation type="submission" date="2022-03" db="EMBL/GenBank/DDBJ databases">
        <authorList>
            <person name="Leyn A S."/>
        </authorList>
    </citation>
    <scope>NUCLEOTIDE SEQUENCE</scope>
    <source>
        <strain evidence="3">Streptomyces globisporus 4-3</strain>
    </source>
</reference>
<protein>
    <recommendedName>
        <fullName evidence="2">Glyoxalase-like domain-containing protein</fullName>
    </recommendedName>
</protein>
<evidence type="ECO:0000259" key="2">
    <source>
        <dbReference type="Pfam" id="PF18029"/>
    </source>
</evidence>
<dbReference type="Proteomes" id="UP001154015">
    <property type="component" value="Unassembled WGS sequence"/>
</dbReference>
<dbReference type="Gene3D" id="3.10.180.10">
    <property type="entry name" value="2,3-Dihydroxybiphenyl 1,2-Dioxygenase, domain 1"/>
    <property type="match status" value="1"/>
</dbReference>
<gene>
    <name evidence="3" type="ORF">SGL43_04917</name>
</gene>
<dbReference type="SUPFAM" id="SSF54593">
    <property type="entry name" value="Glyoxalase/Bleomycin resistance protein/Dihydroxybiphenyl dioxygenase"/>
    <property type="match status" value="1"/>
</dbReference>